<name>A0A0F8ZDH7_9ZZZZ</name>
<protein>
    <submittedName>
        <fullName evidence="1">Uncharacterized protein</fullName>
    </submittedName>
</protein>
<organism evidence="1">
    <name type="scientific">marine sediment metagenome</name>
    <dbReference type="NCBI Taxonomy" id="412755"/>
    <lineage>
        <taxon>unclassified sequences</taxon>
        <taxon>metagenomes</taxon>
        <taxon>ecological metagenomes</taxon>
    </lineage>
</organism>
<dbReference type="EMBL" id="LAZR01064153">
    <property type="protein sequence ID" value="KKK58086.1"/>
    <property type="molecule type" value="Genomic_DNA"/>
</dbReference>
<reference evidence="1" key="1">
    <citation type="journal article" date="2015" name="Nature">
        <title>Complex archaea that bridge the gap between prokaryotes and eukaryotes.</title>
        <authorList>
            <person name="Spang A."/>
            <person name="Saw J.H."/>
            <person name="Jorgensen S.L."/>
            <person name="Zaremba-Niedzwiedzka K."/>
            <person name="Martijn J."/>
            <person name="Lind A.E."/>
            <person name="van Eijk R."/>
            <person name="Schleper C."/>
            <person name="Guy L."/>
            <person name="Ettema T.J."/>
        </authorList>
    </citation>
    <scope>NUCLEOTIDE SEQUENCE</scope>
</reference>
<dbReference type="AlphaFoldDB" id="A0A0F8ZDH7"/>
<sequence>MSRTASLQGLNPYEQGIGSILGSV</sequence>
<evidence type="ECO:0000313" key="1">
    <source>
        <dbReference type="EMBL" id="KKK58086.1"/>
    </source>
</evidence>
<gene>
    <name evidence="1" type="ORF">LCGC14_3047980</name>
</gene>
<proteinExistence type="predicted"/>
<feature type="non-terminal residue" evidence="1">
    <location>
        <position position="24"/>
    </location>
</feature>
<comment type="caution">
    <text evidence="1">The sequence shown here is derived from an EMBL/GenBank/DDBJ whole genome shotgun (WGS) entry which is preliminary data.</text>
</comment>
<accession>A0A0F8ZDH7</accession>